<keyword evidence="2" id="KW-1185">Reference proteome</keyword>
<accession>A0A026WY05</accession>
<protein>
    <submittedName>
        <fullName evidence="1">Uncharacterized protein</fullName>
    </submittedName>
</protein>
<name>A0A026WY05_OOCBI</name>
<sequence length="73" mass="8289">MRLSSWSPSVSVSGASRHLLLAFKNMKVSAEGMTYFRDASNHYFNGYTCCGYFGSAIHIAERRRRCSPTFEED</sequence>
<dbReference type="Proteomes" id="UP000053097">
    <property type="component" value="Unassembled WGS sequence"/>
</dbReference>
<organism evidence="1 2">
    <name type="scientific">Ooceraea biroi</name>
    <name type="common">Clonal raider ant</name>
    <name type="synonym">Cerapachys biroi</name>
    <dbReference type="NCBI Taxonomy" id="2015173"/>
    <lineage>
        <taxon>Eukaryota</taxon>
        <taxon>Metazoa</taxon>
        <taxon>Ecdysozoa</taxon>
        <taxon>Arthropoda</taxon>
        <taxon>Hexapoda</taxon>
        <taxon>Insecta</taxon>
        <taxon>Pterygota</taxon>
        <taxon>Neoptera</taxon>
        <taxon>Endopterygota</taxon>
        <taxon>Hymenoptera</taxon>
        <taxon>Apocrita</taxon>
        <taxon>Aculeata</taxon>
        <taxon>Formicoidea</taxon>
        <taxon>Formicidae</taxon>
        <taxon>Dorylinae</taxon>
        <taxon>Ooceraea</taxon>
    </lineage>
</organism>
<dbReference type="EMBL" id="KK107070">
    <property type="protein sequence ID" value="EZA60698.1"/>
    <property type="molecule type" value="Genomic_DNA"/>
</dbReference>
<evidence type="ECO:0000313" key="1">
    <source>
        <dbReference type="EMBL" id="EZA60698.1"/>
    </source>
</evidence>
<dbReference type="AlphaFoldDB" id="A0A026WY05"/>
<gene>
    <name evidence="1" type="ORF">X777_11357</name>
</gene>
<reference evidence="1 2" key="1">
    <citation type="journal article" date="2014" name="Curr. Biol.">
        <title>The genome of the clonal raider ant Cerapachys biroi.</title>
        <authorList>
            <person name="Oxley P.R."/>
            <person name="Ji L."/>
            <person name="Fetter-Pruneda I."/>
            <person name="McKenzie S.K."/>
            <person name="Li C."/>
            <person name="Hu H."/>
            <person name="Zhang G."/>
            <person name="Kronauer D.J."/>
        </authorList>
    </citation>
    <scope>NUCLEOTIDE SEQUENCE [LARGE SCALE GENOMIC DNA]</scope>
</reference>
<evidence type="ECO:0000313" key="2">
    <source>
        <dbReference type="Proteomes" id="UP000053097"/>
    </source>
</evidence>
<proteinExistence type="predicted"/>